<evidence type="ECO:0000256" key="1">
    <source>
        <dbReference type="ARBA" id="ARBA00004651"/>
    </source>
</evidence>
<feature type="transmembrane region" description="Helical" evidence="6">
    <location>
        <begin position="181"/>
        <end position="202"/>
    </location>
</feature>
<dbReference type="PROSITE" id="PS50156">
    <property type="entry name" value="SSD"/>
    <property type="match status" value="2"/>
</dbReference>
<feature type="transmembrane region" description="Helical" evidence="6">
    <location>
        <begin position="494"/>
        <end position="512"/>
    </location>
</feature>
<feature type="transmembrane region" description="Helical" evidence="6">
    <location>
        <begin position="524"/>
        <end position="545"/>
    </location>
</feature>
<organism evidence="8 9">
    <name type="scientific">Svornostia abyssi</name>
    <dbReference type="NCBI Taxonomy" id="2898438"/>
    <lineage>
        <taxon>Bacteria</taxon>
        <taxon>Bacillati</taxon>
        <taxon>Actinomycetota</taxon>
        <taxon>Thermoleophilia</taxon>
        <taxon>Solirubrobacterales</taxon>
        <taxon>Baekduiaceae</taxon>
        <taxon>Svornostia</taxon>
    </lineage>
</organism>
<feature type="transmembrane region" description="Helical" evidence="6">
    <location>
        <begin position="310"/>
        <end position="332"/>
    </location>
</feature>
<proteinExistence type="predicted"/>
<keyword evidence="9" id="KW-1185">Reference proteome</keyword>
<feature type="transmembrane region" description="Helical" evidence="6">
    <location>
        <begin position="551"/>
        <end position="570"/>
    </location>
</feature>
<dbReference type="InterPro" id="IPR000731">
    <property type="entry name" value="SSD"/>
</dbReference>
<dbReference type="InterPro" id="IPR050545">
    <property type="entry name" value="Mycobact_MmpL"/>
</dbReference>
<dbReference type="SUPFAM" id="SSF82866">
    <property type="entry name" value="Multidrug efflux transporter AcrB transmembrane domain"/>
    <property type="match status" value="2"/>
</dbReference>
<evidence type="ECO:0000256" key="6">
    <source>
        <dbReference type="SAM" id="Phobius"/>
    </source>
</evidence>
<evidence type="ECO:0000256" key="4">
    <source>
        <dbReference type="ARBA" id="ARBA00022989"/>
    </source>
</evidence>
<keyword evidence="3 6" id="KW-0812">Transmembrane</keyword>
<name>A0ABY5PGM8_9ACTN</name>
<dbReference type="Gene3D" id="1.20.1640.10">
    <property type="entry name" value="Multidrug efflux transporter AcrB transmembrane domain"/>
    <property type="match status" value="2"/>
</dbReference>
<feature type="transmembrane region" description="Helical" evidence="6">
    <location>
        <begin position="666"/>
        <end position="690"/>
    </location>
</feature>
<evidence type="ECO:0000256" key="2">
    <source>
        <dbReference type="ARBA" id="ARBA00022475"/>
    </source>
</evidence>
<feature type="transmembrane region" description="Helical" evidence="6">
    <location>
        <begin position="274"/>
        <end position="298"/>
    </location>
</feature>
<evidence type="ECO:0000259" key="7">
    <source>
        <dbReference type="PROSITE" id="PS50156"/>
    </source>
</evidence>
<feature type="domain" description="SSD" evidence="7">
    <location>
        <begin position="206"/>
        <end position="331"/>
    </location>
</feature>
<dbReference type="Pfam" id="PF03176">
    <property type="entry name" value="MMPL"/>
    <property type="match status" value="2"/>
</dbReference>
<keyword evidence="4 6" id="KW-1133">Transmembrane helix</keyword>
<feature type="transmembrane region" description="Helical" evidence="6">
    <location>
        <begin position="209"/>
        <end position="229"/>
    </location>
</feature>
<keyword evidence="5 6" id="KW-0472">Membrane</keyword>
<feature type="transmembrane region" description="Helical" evidence="6">
    <location>
        <begin position="635"/>
        <end position="654"/>
    </location>
</feature>
<feature type="transmembrane region" description="Helical" evidence="6">
    <location>
        <begin position="368"/>
        <end position="388"/>
    </location>
</feature>
<keyword evidence="2" id="KW-1003">Cell membrane</keyword>
<evidence type="ECO:0000256" key="5">
    <source>
        <dbReference type="ARBA" id="ARBA00023136"/>
    </source>
</evidence>
<dbReference type="Proteomes" id="UP001058860">
    <property type="component" value="Chromosome"/>
</dbReference>
<sequence length="726" mass="75054">MSALLHRVGWFATRHRGLVLLTWLLIAVAAIAGASILGQRTSVDISLPNTGSQEATDLLTDKFPAQAQGSSPIVIRSTDGKLTDDKNAKAIADATAALKKNDLVASVVSPTTEAGASQLSKNGEIGYLSVTLDRNLGQVTKAEAVDLDDAATTPIEDAGMQAATGGALGQVVDAETSDTSAGIGILAAIIILLLTFGSAVAMGVPIVTAIFSLATAISCITILGHVFGIPDTGPVLATMIGLGVGIDYALFIVTRHREGLSGGMEPNASIAQAIATSGAAVVFAGFTVIIALCSLAVARIPIVTAMGVTSALAVLIAMIAAVTLLPAVLALLGHRLNALRLPWRKVDEDPDGSPRWASFARDVCNRPWIALAVSLLILLPLAAPVVGLKLGQPDTDALPKDDTERIAYDLLAEGFGPGFNGPLVVAVEVPKDSDALTKLEADIQKTDGVALATPAQKNPAGDVALITVFPTSGPSDEATEDLVSRLRDETVPKALAGTGATAYVGGITAGYVDLADRISDSLPYLIALVILLSFLLLLVAFRSVVLPIKAAVMNLLSVGAAYGVLTIVFQHGHGAGLIGLEGAVPVVSFVPLMMFAILFGLSMDYEVFLLSRIREHHDAGEDTHDAVVSGLASSARVITAAASIMVVVFGSFVLQDDPTVKQFGLGMAVAVFLDATVVRCLLVPSLMVLMRDANWWLPGWLDRILPPLGLDEGGDAETSPPGTAPA</sequence>
<comment type="subcellular location">
    <subcellularLocation>
        <location evidence="1">Cell membrane</location>
        <topology evidence="1">Multi-pass membrane protein</topology>
    </subcellularLocation>
</comment>
<evidence type="ECO:0000256" key="3">
    <source>
        <dbReference type="ARBA" id="ARBA00022692"/>
    </source>
</evidence>
<accession>A0ABY5PGM8</accession>
<dbReference type="PANTHER" id="PTHR33406:SF13">
    <property type="entry name" value="MEMBRANE PROTEIN YDFJ"/>
    <property type="match status" value="1"/>
</dbReference>
<dbReference type="PANTHER" id="PTHR33406">
    <property type="entry name" value="MEMBRANE PROTEIN MJ1562-RELATED"/>
    <property type="match status" value="1"/>
</dbReference>
<gene>
    <name evidence="8" type="ORF">LRS13_24695</name>
</gene>
<reference evidence="9" key="1">
    <citation type="submission" date="2021-11" db="EMBL/GenBank/DDBJ databases">
        <title>Cultivation dependent microbiological survey of springs from the worlds oldest radium mine currently devoted to the extraction of radon-saturated water.</title>
        <authorList>
            <person name="Kapinusova G."/>
            <person name="Smrhova T."/>
            <person name="Strejcek M."/>
            <person name="Suman J."/>
            <person name="Jani K."/>
            <person name="Pajer P."/>
            <person name="Uhlik O."/>
        </authorList>
    </citation>
    <scope>NUCLEOTIDE SEQUENCE [LARGE SCALE GENOMIC DNA]</scope>
    <source>
        <strain evidence="9">J379</strain>
    </source>
</reference>
<protein>
    <submittedName>
        <fullName evidence="8">MMPL family transporter</fullName>
    </submittedName>
</protein>
<feature type="transmembrane region" description="Helical" evidence="6">
    <location>
        <begin position="582"/>
        <end position="601"/>
    </location>
</feature>
<evidence type="ECO:0000313" key="9">
    <source>
        <dbReference type="Proteomes" id="UP001058860"/>
    </source>
</evidence>
<dbReference type="EMBL" id="CP088295">
    <property type="protein sequence ID" value="UUY03819.1"/>
    <property type="molecule type" value="Genomic_DNA"/>
</dbReference>
<feature type="transmembrane region" description="Helical" evidence="6">
    <location>
        <begin position="235"/>
        <end position="253"/>
    </location>
</feature>
<evidence type="ECO:0000313" key="8">
    <source>
        <dbReference type="EMBL" id="UUY03819.1"/>
    </source>
</evidence>
<feature type="domain" description="SSD" evidence="7">
    <location>
        <begin position="560"/>
        <end position="688"/>
    </location>
</feature>
<dbReference type="InterPro" id="IPR004869">
    <property type="entry name" value="MMPL_dom"/>
</dbReference>
<dbReference type="RefSeq" id="WP_353864316.1">
    <property type="nucleotide sequence ID" value="NZ_CP088295.1"/>
</dbReference>